<evidence type="ECO:0000313" key="17">
    <source>
        <dbReference type="Proteomes" id="UP000053718"/>
    </source>
</evidence>
<evidence type="ECO:0000256" key="12">
    <source>
        <dbReference type="ARBA" id="ARBA00049396"/>
    </source>
</evidence>
<dbReference type="GO" id="GO:0050661">
    <property type="term" value="F:NADP binding"/>
    <property type="evidence" value="ECO:0007669"/>
    <property type="project" value="UniProtKB-UniRule"/>
</dbReference>
<evidence type="ECO:0000256" key="8">
    <source>
        <dbReference type="ARBA" id="ARBA00023154"/>
    </source>
</evidence>
<evidence type="ECO:0000256" key="10">
    <source>
        <dbReference type="ARBA" id="ARBA00038983"/>
    </source>
</evidence>
<evidence type="ECO:0000259" key="14">
    <source>
        <dbReference type="Pfam" id="PF01113"/>
    </source>
</evidence>
<dbReference type="CDD" id="cd02274">
    <property type="entry name" value="DHDPR_N"/>
    <property type="match status" value="1"/>
</dbReference>
<feature type="binding site" evidence="13">
    <location>
        <begin position="91"/>
        <end position="93"/>
    </location>
    <ligand>
        <name>NAD(+)</name>
        <dbReference type="ChEBI" id="CHEBI:57540"/>
    </ligand>
</feature>
<evidence type="ECO:0000313" key="16">
    <source>
        <dbReference type="EMBL" id="KFZ28703.1"/>
    </source>
</evidence>
<evidence type="ECO:0000256" key="1">
    <source>
        <dbReference type="ARBA" id="ARBA00006642"/>
    </source>
</evidence>
<dbReference type="UniPathway" id="UPA00034">
    <property type="reaction ID" value="UER00018"/>
</dbReference>
<comment type="catalytic activity">
    <reaction evidence="12 13">
        <text>(S)-2,3,4,5-tetrahydrodipicolinate + NAD(+) + H2O = (2S,4S)-4-hydroxy-2,3,4,5-tetrahydrodipicolinate + NADH + H(+)</text>
        <dbReference type="Rhea" id="RHEA:35323"/>
        <dbReference type="ChEBI" id="CHEBI:15377"/>
        <dbReference type="ChEBI" id="CHEBI:15378"/>
        <dbReference type="ChEBI" id="CHEBI:16845"/>
        <dbReference type="ChEBI" id="CHEBI:57540"/>
        <dbReference type="ChEBI" id="CHEBI:57945"/>
        <dbReference type="ChEBI" id="CHEBI:67139"/>
        <dbReference type="EC" id="1.17.1.8"/>
    </reaction>
</comment>
<feature type="binding site" evidence="13">
    <location>
        <begin position="115"/>
        <end position="118"/>
    </location>
    <ligand>
        <name>NAD(+)</name>
        <dbReference type="ChEBI" id="CHEBI:57540"/>
    </ligand>
</feature>
<dbReference type="Proteomes" id="UP000053718">
    <property type="component" value="Unassembled WGS sequence"/>
</dbReference>
<keyword evidence="5 13" id="KW-0220">Diaminopimelate biosynthesis</keyword>
<comment type="pathway">
    <text evidence="9 13">Amino-acid biosynthesis; L-lysine biosynthesis via DAP pathway; (S)-tetrahydrodipicolinate from L-aspartate: step 4/4.</text>
</comment>
<evidence type="ECO:0000256" key="5">
    <source>
        <dbReference type="ARBA" id="ARBA00022915"/>
    </source>
</evidence>
<dbReference type="GO" id="GO:0009089">
    <property type="term" value="P:lysine biosynthetic process via diaminopimelate"/>
    <property type="evidence" value="ECO:0007669"/>
    <property type="project" value="UniProtKB-UniRule"/>
</dbReference>
<comment type="caution">
    <text evidence="13">Was originally thought to be a dihydrodipicolinate reductase (DHDPR), catalyzing the conversion of dihydrodipicolinate to tetrahydrodipicolinate. However, it was shown in E.coli that the substrate of the enzymatic reaction is not dihydrodipicolinate (DHDP) but in fact (2S,4S)-4-hydroxy-2,3,4,5-tetrahydrodipicolinic acid (HTPA), the product released by the DapA-catalyzed reaction.</text>
</comment>
<dbReference type="PANTHER" id="PTHR20836:SF0">
    <property type="entry name" value="4-HYDROXY-TETRAHYDRODIPICOLINATE REDUCTASE 1, CHLOROPLASTIC-RELATED"/>
    <property type="match status" value="1"/>
</dbReference>
<evidence type="ECO:0000256" key="6">
    <source>
        <dbReference type="ARBA" id="ARBA00023002"/>
    </source>
</evidence>
<sequence length="267" mass="28195">MIRVAVIGASGRMGQAVINELASATDAKLVAAIVSSNSKVLGQQVDSSLRYSDGSELTPEAVDVLIDFSLPAALADNLQLAQRLRAAAVVCTTGLTSEQQQLLDQAAATVPVLYAANTSVGVCLLEQLVTLTSACLPNADIEILEAHHAAKRDGPSGTALLLGEAAAKGRLQQLAEVSAGVRTNGLRHQGSIGFAVLRAADIIGEHTVYAAQPGERVELSHRVSDRRVFARGALHAAQWLRGQAAGRYRLADTLQMEQHLRQLLNEI</sequence>
<feature type="binding site" evidence="13">
    <location>
        <begin position="157"/>
        <end position="158"/>
    </location>
    <ligand>
        <name>(S)-2,3,4,5-tetrahydrodipicolinate</name>
        <dbReference type="ChEBI" id="CHEBI:16845"/>
    </ligand>
</feature>
<comment type="subcellular location">
    <subcellularLocation>
        <location evidence="13">Cytoplasm</location>
    </subcellularLocation>
</comment>
<dbReference type="EMBL" id="JPIN01000007">
    <property type="protein sequence ID" value="KFZ28703.1"/>
    <property type="molecule type" value="Genomic_DNA"/>
</dbReference>
<dbReference type="STRING" id="1517416.IDAT_08135"/>
<feature type="domain" description="Dihydrodipicolinate reductase C-terminal" evidence="15">
    <location>
        <begin position="121"/>
        <end position="254"/>
    </location>
</feature>
<comment type="function">
    <text evidence="13">Catalyzes the conversion of 4-hydroxy-tetrahydrodipicolinate (HTPA) to tetrahydrodipicolinate.</text>
</comment>
<dbReference type="InterPro" id="IPR000846">
    <property type="entry name" value="DapB_N"/>
</dbReference>
<comment type="similarity">
    <text evidence="1 13">Belongs to the DapB family.</text>
</comment>
<evidence type="ECO:0000256" key="4">
    <source>
        <dbReference type="ARBA" id="ARBA00022857"/>
    </source>
</evidence>
<evidence type="ECO:0000256" key="7">
    <source>
        <dbReference type="ARBA" id="ARBA00023027"/>
    </source>
</evidence>
<dbReference type="InterPro" id="IPR022663">
    <property type="entry name" value="DapB_C"/>
</dbReference>
<gene>
    <name evidence="13" type="primary">dapB</name>
    <name evidence="16" type="ORF">IDAT_08135</name>
</gene>
<dbReference type="PIRSF" id="PIRSF000161">
    <property type="entry name" value="DHPR"/>
    <property type="match status" value="1"/>
</dbReference>
<dbReference type="OrthoDB" id="9790352at2"/>
<feature type="binding site" evidence="13">
    <location>
        <position position="148"/>
    </location>
    <ligand>
        <name>(S)-2,3,4,5-tetrahydrodipicolinate</name>
        <dbReference type="ChEBI" id="CHEBI:16845"/>
    </ligand>
</feature>
<dbReference type="AlphaFoldDB" id="A0A094L244"/>
<dbReference type="GO" id="GO:0008839">
    <property type="term" value="F:4-hydroxy-tetrahydrodipicolinate reductase"/>
    <property type="evidence" value="ECO:0007669"/>
    <property type="project" value="UniProtKB-UniRule"/>
</dbReference>
<comment type="catalytic activity">
    <reaction evidence="11 13">
        <text>(S)-2,3,4,5-tetrahydrodipicolinate + NADP(+) + H2O = (2S,4S)-4-hydroxy-2,3,4,5-tetrahydrodipicolinate + NADPH + H(+)</text>
        <dbReference type="Rhea" id="RHEA:35331"/>
        <dbReference type="ChEBI" id="CHEBI:15377"/>
        <dbReference type="ChEBI" id="CHEBI:15378"/>
        <dbReference type="ChEBI" id="CHEBI:16845"/>
        <dbReference type="ChEBI" id="CHEBI:57783"/>
        <dbReference type="ChEBI" id="CHEBI:58349"/>
        <dbReference type="ChEBI" id="CHEBI:67139"/>
        <dbReference type="EC" id="1.17.1.8"/>
    </reaction>
</comment>
<evidence type="ECO:0000256" key="13">
    <source>
        <dbReference type="HAMAP-Rule" id="MF_00102"/>
    </source>
</evidence>
<dbReference type="GO" id="GO:0005829">
    <property type="term" value="C:cytosol"/>
    <property type="evidence" value="ECO:0007669"/>
    <property type="project" value="TreeGrafter"/>
</dbReference>
<dbReference type="Pfam" id="PF01113">
    <property type="entry name" value="DapB_N"/>
    <property type="match status" value="1"/>
</dbReference>
<evidence type="ECO:0000259" key="15">
    <source>
        <dbReference type="Pfam" id="PF05173"/>
    </source>
</evidence>
<feature type="binding site" evidence="13">
    <location>
        <begin position="8"/>
        <end position="13"/>
    </location>
    <ligand>
        <name>NAD(+)</name>
        <dbReference type="ChEBI" id="CHEBI:57540"/>
    </ligand>
</feature>
<keyword evidence="3 13" id="KW-0028">Amino-acid biosynthesis</keyword>
<keyword evidence="6 13" id="KW-0560">Oxidoreductase</keyword>
<feature type="active site" description="Proton donor" evidence="13">
    <location>
        <position position="151"/>
    </location>
</feature>
<dbReference type="Gene3D" id="3.40.50.720">
    <property type="entry name" value="NAD(P)-binding Rossmann-like Domain"/>
    <property type="match status" value="1"/>
</dbReference>
<keyword evidence="4 13" id="KW-0521">NADP</keyword>
<keyword evidence="8 13" id="KW-0457">Lysine biosynthesis</keyword>
<protein>
    <recommendedName>
        <fullName evidence="10 13">4-hydroxy-tetrahydrodipicolinate reductase</fullName>
        <shortName evidence="13">HTPA reductase</shortName>
        <ecNumber evidence="10 13">1.17.1.8</ecNumber>
    </recommendedName>
</protein>
<evidence type="ECO:0000256" key="11">
    <source>
        <dbReference type="ARBA" id="ARBA00049080"/>
    </source>
</evidence>
<dbReference type="InterPro" id="IPR036291">
    <property type="entry name" value="NAD(P)-bd_dom_sf"/>
</dbReference>
<organism evidence="16 17">
    <name type="scientific">Pseudidiomarina atlantica</name>
    <dbReference type="NCBI Taxonomy" id="1517416"/>
    <lineage>
        <taxon>Bacteria</taxon>
        <taxon>Pseudomonadati</taxon>
        <taxon>Pseudomonadota</taxon>
        <taxon>Gammaproteobacteria</taxon>
        <taxon>Alteromonadales</taxon>
        <taxon>Idiomarinaceae</taxon>
        <taxon>Pseudidiomarina</taxon>
    </lineage>
</organism>
<dbReference type="SUPFAM" id="SSF51735">
    <property type="entry name" value="NAD(P)-binding Rossmann-fold domains"/>
    <property type="match status" value="1"/>
</dbReference>
<dbReference type="PROSITE" id="PS01298">
    <property type="entry name" value="DAPB"/>
    <property type="match status" value="1"/>
</dbReference>
<dbReference type="Gene3D" id="3.30.360.10">
    <property type="entry name" value="Dihydrodipicolinate Reductase, domain 2"/>
    <property type="match status" value="1"/>
</dbReference>
<dbReference type="RefSeq" id="WP_034732613.1">
    <property type="nucleotide sequence ID" value="NZ_JPIN01000007.1"/>
</dbReference>
<dbReference type="NCBIfam" id="TIGR00036">
    <property type="entry name" value="dapB"/>
    <property type="match status" value="1"/>
</dbReference>
<keyword evidence="2 13" id="KW-0963">Cytoplasm</keyword>
<dbReference type="GO" id="GO:0016726">
    <property type="term" value="F:oxidoreductase activity, acting on CH or CH2 groups, NAD or NADP as acceptor"/>
    <property type="evidence" value="ECO:0007669"/>
    <property type="project" value="UniProtKB-UniRule"/>
</dbReference>
<feature type="domain" description="Dihydrodipicolinate reductase N-terminal" evidence="14">
    <location>
        <begin position="2"/>
        <end position="117"/>
    </location>
</feature>
<dbReference type="HAMAP" id="MF_00102">
    <property type="entry name" value="DapB"/>
    <property type="match status" value="1"/>
</dbReference>
<dbReference type="eggNOG" id="COG0289">
    <property type="taxonomic scope" value="Bacteria"/>
</dbReference>
<name>A0A094L244_9GAMM</name>
<evidence type="ECO:0000256" key="2">
    <source>
        <dbReference type="ARBA" id="ARBA00022490"/>
    </source>
</evidence>
<reference evidence="16 17" key="1">
    <citation type="submission" date="2014-06" db="EMBL/GenBank/DDBJ databases">
        <title>Draft genome sequence of Idiomarina sp. MCCC 1A10513.</title>
        <authorList>
            <person name="Du J."/>
            <person name="Lai Q."/>
            <person name="Shao Z."/>
        </authorList>
    </citation>
    <scope>NUCLEOTIDE SEQUENCE [LARGE SCALE GENOMIC DNA]</scope>
    <source>
        <strain evidence="16 17">MCCC 1A10513</strain>
    </source>
</reference>
<dbReference type="EC" id="1.17.1.8" evidence="10 13"/>
<evidence type="ECO:0000256" key="3">
    <source>
        <dbReference type="ARBA" id="ARBA00022605"/>
    </source>
</evidence>
<comment type="caution">
    <text evidence="13">Lacks conserved residue(s) required for the propagation of feature annotation.</text>
</comment>
<dbReference type="GO" id="GO:0019877">
    <property type="term" value="P:diaminopimelate biosynthetic process"/>
    <property type="evidence" value="ECO:0007669"/>
    <property type="project" value="UniProtKB-UniRule"/>
</dbReference>
<comment type="subunit">
    <text evidence="13">Homotetramer.</text>
</comment>
<dbReference type="InterPro" id="IPR022664">
    <property type="entry name" value="DapB_N_CS"/>
</dbReference>
<comment type="caution">
    <text evidence="16">The sequence shown here is derived from an EMBL/GenBank/DDBJ whole genome shotgun (WGS) entry which is preliminary data.</text>
</comment>
<accession>A0A094L244</accession>
<feature type="active site" description="Proton donor/acceptor" evidence="13">
    <location>
        <position position="147"/>
    </location>
</feature>
<dbReference type="InterPro" id="IPR023940">
    <property type="entry name" value="DHDPR_bac"/>
</dbReference>
<dbReference type="Pfam" id="PF05173">
    <property type="entry name" value="DapB_C"/>
    <property type="match status" value="1"/>
</dbReference>
<dbReference type="PANTHER" id="PTHR20836">
    <property type="entry name" value="DIHYDRODIPICOLINATE REDUCTASE"/>
    <property type="match status" value="1"/>
</dbReference>
<keyword evidence="17" id="KW-1185">Reference proteome</keyword>
<dbReference type="SUPFAM" id="SSF55347">
    <property type="entry name" value="Glyceraldehyde-3-phosphate dehydrogenase-like, C-terminal domain"/>
    <property type="match status" value="1"/>
</dbReference>
<keyword evidence="7 13" id="KW-0520">NAD</keyword>
<evidence type="ECO:0000256" key="9">
    <source>
        <dbReference type="ARBA" id="ARBA00037922"/>
    </source>
</evidence>
<proteinExistence type="inferred from homology"/>
<dbReference type="GO" id="GO:0051287">
    <property type="term" value="F:NAD binding"/>
    <property type="evidence" value="ECO:0007669"/>
    <property type="project" value="UniProtKB-UniRule"/>
</dbReference>